<dbReference type="InterPro" id="IPR013083">
    <property type="entry name" value="Znf_RING/FYVE/PHD"/>
</dbReference>
<dbReference type="EC" id="2.3.2.27" evidence="2"/>
<keyword evidence="3" id="KW-0808">Transferase</keyword>
<evidence type="ECO:0000259" key="10">
    <source>
        <dbReference type="PROSITE" id="PS50089"/>
    </source>
</evidence>
<dbReference type="Pfam" id="PF13639">
    <property type="entry name" value="zf-RING_2"/>
    <property type="match status" value="1"/>
</dbReference>
<evidence type="ECO:0000256" key="8">
    <source>
        <dbReference type="PROSITE-ProRule" id="PRU00175"/>
    </source>
</evidence>
<organism evidence="11 12">
    <name type="scientific">Acrasis kona</name>
    <dbReference type="NCBI Taxonomy" id="1008807"/>
    <lineage>
        <taxon>Eukaryota</taxon>
        <taxon>Discoba</taxon>
        <taxon>Heterolobosea</taxon>
        <taxon>Tetramitia</taxon>
        <taxon>Eutetramitia</taxon>
        <taxon>Acrasidae</taxon>
        <taxon>Acrasis</taxon>
    </lineage>
</organism>
<dbReference type="InterPro" id="IPR001841">
    <property type="entry name" value="Znf_RING"/>
</dbReference>
<dbReference type="PANTHER" id="PTHR15710:SF243">
    <property type="entry name" value="E3 UBIQUITIN-PROTEIN LIGASE PRAJA-2 ISOFORM X1"/>
    <property type="match status" value="1"/>
</dbReference>
<evidence type="ECO:0000256" key="3">
    <source>
        <dbReference type="ARBA" id="ARBA00022679"/>
    </source>
</evidence>
<comment type="catalytic activity">
    <reaction evidence="1">
        <text>S-ubiquitinyl-[E2 ubiquitin-conjugating enzyme]-L-cysteine + [acceptor protein]-L-lysine = [E2 ubiquitin-conjugating enzyme]-L-cysteine + N(6)-ubiquitinyl-[acceptor protein]-L-lysine.</text>
        <dbReference type="EC" id="2.3.2.27"/>
    </reaction>
</comment>
<accession>A0AAW2Z3J9</accession>
<evidence type="ECO:0000256" key="4">
    <source>
        <dbReference type="ARBA" id="ARBA00022723"/>
    </source>
</evidence>
<keyword evidence="4" id="KW-0479">Metal-binding</keyword>
<feature type="domain" description="RING-type" evidence="10">
    <location>
        <begin position="70"/>
        <end position="111"/>
    </location>
</feature>
<evidence type="ECO:0000313" key="12">
    <source>
        <dbReference type="Proteomes" id="UP001431209"/>
    </source>
</evidence>
<name>A0AAW2Z3J9_9EUKA</name>
<feature type="region of interest" description="Disordered" evidence="9">
    <location>
        <begin position="121"/>
        <end position="143"/>
    </location>
</feature>
<evidence type="ECO:0000256" key="2">
    <source>
        <dbReference type="ARBA" id="ARBA00012483"/>
    </source>
</evidence>
<dbReference type="Proteomes" id="UP001431209">
    <property type="component" value="Unassembled WGS sequence"/>
</dbReference>
<protein>
    <recommendedName>
        <fullName evidence="2">RING-type E3 ubiquitin transferase</fullName>
        <ecNumber evidence="2">2.3.2.27</ecNumber>
    </recommendedName>
</protein>
<keyword evidence="7" id="KW-0862">Zinc</keyword>
<feature type="compositionally biased region" description="Basic and acidic residues" evidence="9">
    <location>
        <begin position="122"/>
        <end position="137"/>
    </location>
</feature>
<dbReference type="GO" id="GO:0061630">
    <property type="term" value="F:ubiquitin protein ligase activity"/>
    <property type="evidence" value="ECO:0007669"/>
    <property type="project" value="UniProtKB-EC"/>
</dbReference>
<evidence type="ECO:0000256" key="5">
    <source>
        <dbReference type="ARBA" id="ARBA00022771"/>
    </source>
</evidence>
<dbReference type="PANTHER" id="PTHR15710">
    <property type="entry name" value="E3 UBIQUITIN-PROTEIN LIGASE PRAJA"/>
    <property type="match status" value="1"/>
</dbReference>
<evidence type="ECO:0000256" key="6">
    <source>
        <dbReference type="ARBA" id="ARBA00022786"/>
    </source>
</evidence>
<sequence length="143" mass="17535">MASYFDEHHTKDDEEDERDLMQMQQEYLQQRAQEFYNSMHNIKPPTSKSALRDMEVVFFDKNRDKLYPECPVCQDDFKQDEQLNKIECNHLFHKKCLREWLERHNTCPMCRHELLTDDPEYEEKKLDTKDKSRKKENVFSMYS</sequence>
<reference evidence="11 12" key="1">
    <citation type="submission" date="2024-03" db="EMBL/GenBank/DDBJ databases">
        <title>The Acrasis kona genome and developmental transcriptomes reveal deep origins of eukaryotic multicellular pathways.</title>
        <authorList>
            <person name="Sheikh S."/>
            <person name="Fu C.-J."/>
            <person name="Brown M.W."/>
            <person name="Baldauf S.L."/>
        </authorList>
    </citation>
    <scope>NUCLEOTIDE SEQUENCE [LARGE SCALE GENOMIC DNA]</scope>
    <source>
        <strain evidence="11 12">ATCC MYA-3509</strain>
    </source>
</reference>
<keyword evidence="6" id="KW-0833">Ubl conjugation pathway</keyword>
<dbReference type="SUPFAM" id="SSF57850">
    <property type="entry name" value="RING/U-box"/>
    <property type="match status" value="1"/>
</dbReference>
<comment type="caution">
    <text evidence="11">The sequence shown here is derived from an EMBL/GenBank/DDBJ whole genome shotgun (WGS) entry which is preliminary data.</text>
</comment>
<dbReference type="GO" id="GO:0008270">
    <property type="term" value="F:zinc ion binding"/>
    <property type="evidence" value="ECO:0007669"/>
    <property type="project" value="UniProtKB-KW"/>
</dbReference>
<dbReference type="AlphaFoldDB" id="A0AAW2Z3J9"/>
<dbReference type="CDD" id="cd16454">
    <property type="entry name" value="RING-H2_PA-TM-RING"/>
    <property type="match status" value="1"/>
</dbReference>
<gene>
    <name evidence="11" type="ORF">AKO1_014495</name>
</gene>
<keyword evidence="12" id="KW-1185">Reference proteome</keyword>
<keyword evidence="5 8" id="KW-0863">Zinc-finger</keyword>
<dbReference type="SMART" id="SM00184">
    <property type="entry name" value="RING"/>
    <property type="match status" value="1"/>
</dbReference>
<evidence type="ECO:0000256" key="1">
    <source>
        <dbReference type="ARBA" id="ARBA00000900"/>
    </source>
</evidence>
<proteinExistence type="predicted"/>
<dbReference type="Gene3D" id="3.30.40.10">
    <property type="entry name" value="Zinc/RING finger domain, C3HC4 (zinc finger)"/>
    <property type="match status" value="1"/>
</dbReference>
<evidence type="ECO:0000313" key="11">
    <source>
        <dbReference type="EMBL" id="KAL0483494.1"/>
    </source>
</evidence>
<dbReference type="FunFam" id="3.30.40.10:FF:000127">
    <property type="entry name" value="E3 ubiquitin-protein ligase RNF181"/>
    <property type="match status" value="1"/>
</dbReference>
<dbReference type="GO" id="GO:0005737">
    <property type="term" value="C:cytoplasm"/>
    <property type="evidence" value="ECO:0007669"/>
    <property type="project" value="TreeGrafter"/>
</dbReference>
<evidence type="ECO:0000256" key="7">
    <source>
        <dbReference type="ARBA" id="ARBA00022833"/>
    </source>
</evidence>
<dbReference type="EMBL" id="JAOPGA020000966">
    <property type="protein sequence ID" value="KAL0483494.1"/>
    <property type="molecule type" value="Genomic_DNA"/>
</dbReference>
<evidence type="ECO:0000256" key="9">
    <source>
        <dbReference type="SAM" id="MobiDB-lite"/>
    </source>
</evidence>
<dbReference type="GO" id="GO:0016567">
    <property type="term" value="P:protein ubiquitination"/>
    <property type="evidence" value="ECO:0007669"/>
    <property type="project" value="UniProtKB-ARBA"/>
</dbReference>
<dbReference type="PROSITE" id="PS50089">
    <property type="entry name" value="ZF_RING_2"/>
    <property type="match status" value="1"/>
</dbReference>